<evidence type="ECO:0000256" key="1">
    <source>
        <dbReference type="SAM" id="MobiDB-lite"/>
    </source>
</evidence>
<feature type="compositionally biased region" description="Basic residues" evidence="1">
    <location>
        <begin position="87"/>
        <end position="97"/>
    </location>
</feature>
<feature type="compositionally biased region" description="Low complexity" evidence="1">
    <location>
        <begin position="35"/>
        <end position="55"/>
    </location>
</feature>
<feature type="region of interest" description="Disordered" evidence="1">
    <location>
        <begin position="25"/>
        <end position="116"/>
    </location>
</feature>
<evidence type="ECO:0000256" key="2">
    <source>
        <dbReference type="SAM" id="SignalP"/>
    </source>
</evidence>
<name>A0ABU2VIC4_9ACTN</name>
<keyword evidence="4" id="KW-1185">Reference proteome</keyword>
<reference evidence="4" key="1">
    <citation type="submission" date="2023-07" db="EMBL/GenBank/DDBJ databases">
        <title>30 novel species of actinomycetes from the DSMZ collection.</title>
        <authorList>
            <person name="Nouioui I."/>
        </authorList>
    </citation>
    <scope>NUCLEOTIDE SEQUENCE [LARGE SCALE GENOMIC DNA]</scope>
    <source>
        <strain evidence="4">DSM 41640</strain>
    </source>
</reference>
<keyword evidence="2" id="KW-0732">Signal</keyword>
<organism evidence="3 4">
    <name type="scientific">Streptomyces doebereineriae</name>
    <dbReference type="NCBI Taxonomy" id="3075528"/>
    <lineage>
        <taxon>Bacteria</taxon>
        <taxon>Bacillati</taxon>
        <taxon>Actinomycetota</taxon>
        <taxon>Actinomycetes</taxon>
        <taxon>Kitasatosporales</taxon>
        <taxon>Streptomycetaceae</taxon>
        <taxon>Streptomyces</taxon>
    </lineage>
</organism>
<feature type="signal peptide" evidence="2">
    <location>
        <begin position="1"/>
        <end position="26"/>
    </location>
</feature>
<accession>A0ABU2VIC4</accession>
<feature type="chain" id="PRO_5046157637" evidence="2">
    <location>
        <begin position="27"/>
        <end position="116"/>
    </location>
</feature>
<sequence length="116" mass="11990">MHFPTHRPRYAAVLVVAALALTGRSAGHGTDRAHSSASSGTTPAADASPSAAAAAVGPQPRPTGIDNWPTYPAAKQDVPTGGCGGSRPRRRAHRARLCRPPGQQSRVRLLTPAAVR</sequence>
<protein>
    <submittedName>
        <fullName evidence="3">Uncharacterized protein</fullName>
    </submittedName>
</protein>
<evidence type="ECO:0000313" key="4">
    <source>
        <dbReference type="Proteomes" id="UP001183824"/>
    </source>
</evidence>
<dbReference type="Proteomes" id="UP001183824">
    <property type="component" value="Unassembled WGS sequence"/>
</dbReference>
<comment type="caution">
    <text evidence="3">The sequence shown here is derived from an EMBL/GenBank/DDBJ whole genome shotgun (WGS) entry which is preliminary data.</text>
</comment>
<gene>
    <name evidence="3" type="ORF">RNB18_35085</name>
</gene>
<dbReference type="RefSeq" id="WP_311718120.1">
    <property type="nucleotide sequence ID" value="NZ_JAVREZ010000015.1"/>
</dbReference>
<proteinExistence type="predicted"/>
<dbReference type="EMBL" id="JAVREZ010000015">
    <property type="protein sequence ID" value="MDT0485340.1"/>
    <property type="molecule type" value="Genomic_DNA"/>
</dbReference>
<evidence type="ECO:0000313" key="3">
    <source>
        <dbReference type="EMBL" id="MDT0485340.1"/>
    </source>
</evidence>